<proteinExistence type="predicted"/>
<dbReference type="VEuPathDB" id="FungiDB:ASPSYDRAFT_278549"/>
<evidence type="ECO:0000256" key="1">
    <source>
        <dbReference type="SAM" id="Phobius"/>
    </source>
</evidence>
<feature type="transmembrane region" description="Helical" evidence="1">
    <location>
        <begin position="20"/>
        <end position="42"/>
    </location>
</feature>
<keyword evidence="1" id="KW-1133">Transmembrane helix</keyword>
<dbReference type="Proteomes" id="UP000184356">
    <property type="component" value="Unassembled WGS sequence"/>
</dbReference>
<sequence>MVTHSWVCPMLLKGPERSAFLLFSVQLLPTLSGGAMLSTSLMKKGPRLKLLSQLRHCIVLVMACRRDSCDSHRPLGSMHALNVLVQRP</sequence>
<dbReference type="RefSeq" id="XP_040707728.1">
    <property type="nucleotide sequence ID" value="XM_040844445.1"/>
</dbReference>
<accession>A0A1L9TX04</accession>
<protein>
    <submittedName>
        <fullName evidence="2">Uncharacterized protein</fullName>
    </submittedName>
</protein>
<organism evidence="2 3">
    <name type="scientific">Aspergillus sydowii CBS 593.65</name>
    <dbReference type="NCBI Taxonomy" id="1036612"/>
    <lineage>
        <taxon>Eukaryota</taxon>
        <taxon>Fungi</taxon>
        <taxon>Dikarya</taxon>
        <taxon>Ascomycota</taxon>
        <taxon>Pezizomycotina</taxon>
        <taxon>Eurotiomycetes</taxon>
        <taxon>Eurotiomycetidae</taxon>
        <taxon>Eurotiales</taxon>
        <taxon>Aspergillaceae</taxon>
        <taxon>Aspergillus</taxon>
        <taxon>Aspergillus subgen. Nidulantes</taxon>
    </lineage>
</organism>
<reference evidence="3" key="1">
    <citation type="journal article" date="2017" name="Genome Biol.">
        <title>Comparative genomics reveals high biological diversity and specific adaptations in the industrially and medically important fungal genus Aspergillus.</title>
        <authorList>
            <person name="de Vries R.P."/>
            <person name="Riley R."/>
            <person name="Wiebenga A."/>
            <person name="Aguilar-Osorio G."/>
            <person name="Amillis S."/>
            <person name="Uchima C.A."/>
            <person name="Anderluh G."/>
            <person name="Asadollahi M."/>
            <person name="Askin M."/>
            <person name="Barry K."/>
            <person name="Battaglia E."/>
            <person name="Bayram O."/>
            <person name="Benocci T."/>
            <person name="Braus-Stromeyer S.A."/>
            <person name="Caldana C."/>
            <person name="Canovas D."/>
            <person name="Cerqueira G.C."/>
            <person name="Chen F."/>
            <person name="Chen W."/>
            <person name="Choi C."/>
            <person name="Clum A."/>
            <person name="Dos Santos R.A."/>
            <person name="Damasio A.R."/>
            <person name="Diallinas G."/>
            <person name="Emri T."/>
            <person name="Fekete E."/>
            <person name="Flipphi M."/>
            <person name="Freyberg S."/>
            <person name="Gallo A."/>
            <person name="Gournas C."/>
            <person name="Habgood R."/>
            <person name="Hainaut M."/>
            <person name="Harispe M.L."/>
            <person name="Henrissat B."/>
            <person name="Hilden K.S."/>
            <person name="Hope R."/>
            <person name="Hossain A."/>
            <person name="Karabika E."/>
            <person name="Karaffa L."/>
            <person name="Karanyi Z."/>
            <person name="Krasevec N."/>
            <person name="Kuo A."/>
            <person name="Kusch H."/>
            <person name="LaButti K."/>
            <person name="Lagendijk E.L."/>
            <person name="Lapidus A."/>
            <person name="Levasseur A."/>
            <person name="Lindquist E."/>
            <person name="Lipzen A."/>
            <person name="Logrieco A.F."/>
            <person name="MacCabe A."/>
            <person name="Maekelae M.R."/>
            <person name="Malavazi I."/>
            <person name="Melin P."/>
            <person name="Meyer V."/>
            <person name="Mielnichuk N."/>
            <person name="Miskei M."/>
            <person name="Molnar A.P."/>
            <person name="Mule G."/>
            <person name="Ngan C.Y."/>
            <person name="Orejas M."/>
            <person name="Orosz E."/>
            <person name="Ouedraogo J.P."/>
            <person name="Overkamp K.M."/>
            <person name="Park H.-S."/>
            <person name="Perrone G."/>
            <person name="Piumi F."/>
            <person name="Punt P.J."/>
            <person name="Ram A.F."/>
            <person name="Ramon A."/>
            <person name="Rauscher S."/>
            <person name="Record E."/>
            <person name="Riano-Pachon D.M."/>
            <person name="Robert V."/>
            <person name="Roehrig J."/>
            <person name="Ruller R."/>
            <person name="Salamov A."/>
            <person name="Salih N.S."/>
            <person name="Samson R.A."/>
            <person name="Sandor E."/>
            <person name="Sanguinetti M."/>
            <person name="Schuetze T."/>
            <person name="Sepcic K."/>
            <person name="Shelest E."/>
            <person name="Sherlock G."/>
            <person name="Sophianopoulou V."/>
            <person name="Squina F.M."/>
            <person name="Sun H."/>
            <person name="Susca A."/>
            <person name="Todd R.B."/>
            <person name="Tsang A."/>
            <person name="Unkles S.E."/>
            <person name="van de Wiele N."/>
            <person name="van Rossen-Uffink D."/>
            <person name="Oliveira J.V."/>
            <person name="Vesth T.C."/>
            <person name="Visser J."/>
            <person name="Yu J.-H."/>
            <person name="Zhou M."/>
            <person name="Andersen M.R."/>
            <person name="Archer D.B."/>
            <person name="Baker S.E."/>
            <person name="Benoit I."/>
            <person name="Brakhage A.A."/>
            <person name="Braus G.H."/>
            <person name="Fischer R."/>
            <person name="Frisvad J.C."/>
            <person name="Goldman G.H."/>
            <person name="Houbraken J."/>
            <person name="Oakley B."/>
            <person name="Pocsi I."/>
            <person name="Scazzocchio C."/>
            <person name="Seiboth B."/>
            <person name="vanKuyk P.A."/>
            <person name="Wortman J."/>
            <person name="Dyer P.S."/>
            <person name="Grigoriev I.V."/>
        </authorList>
    </citation>
    <scope>NUCLEOTIDE SEQUENCE [LARGE SCALE GENOMIC DNA]</scope>
    <source>
        <strain evidence="3">CBS 593.65</strain>
    </source>
</reference>
<dbReference type="AlphaFoldDB" id="A0A1L9TX04"/>
<name>A0A1L9TX04_9EURO</name>
<keyword evidence="1" id="KW-0812">Transmembrane</keyword>
<evidence type="ECO:0000313" key="3">
    <source>
        <dbReference type="Proteomes" id="UP000184356"/>
    </source>
</evidence>
<dbReference type="GeneID" id="63760518"/>
<keyword evidence="1" id="KW-0472">Membrane</keyword>
<dbReference type="EMBL" id="KV878582">
    <property type="protein sequence ID" value="OJJ63922.1"/>
    <property type="molecule type" value="Genomic_DNA"/>
</dbReference>
<evidence type="ECO:0000313" key="2">
    <source>
        <dbReference type="EMBL" id="OJJ63922.1"/>
    </source>
</evidence>
<gene>
    <name evidence="2" type="ORF">ASPSYDRAFT_278549</name>
</gene>
<keyword evidence="3" id="KW-1185">Reference proteome</keyword>